<sequence length="262" mass="28789">MEKRKPLMTASRIVRPDGIRLATHHHAGRSPTVVFLPGFRSDMEGEKALRLAAWCEAQGQAMLRLDYSGHGQSEGRFEDGCIGTWLNDALTVIEKTIQEKLILVGSSMGGWIALLAARQLGDRVVGLVGIAAAPDFTERLMWDAMPAEERATLLREGVLMAPNPYGPPVPITRLLIEEGRTHLLLDAPLPLSCPVRLLQGQEDQEVPWETAITLSRTITRPDGSIPDLLVTLIRDGNHRLSRESDISLVIASVKNILDLTNT</sequence>
<dbReference type="PANTHER" id="PTHR16138:SF7">
    <property type="entry name" value="PALMITOYL-PROTEIN THIOESTERASE ABHD10, MITOCHONDRIAL"/>
    <property type="match status" value="1"/>
</dbReference>
<dbReference type="Gene3D" id="3.40.50.1820">
    <property type="entry name" value="alpha/beta hydrolase"/>
    <property type="match status" value="1"/>
</dbReference>
<evidence type="ECO:0000313" key="4">
    <source>
        <dbReference type="Proteomes" id="UP000182373"/>
    </source>
</evidence>
<accession>A0AAC9KB46</accession>
<evidence type="ECO:0000256" key="1">
    <source>
        <dbReference type="ARBA" id="ARBA00022801"/>
    </source>
</evidence>
<feature type="domain" description="Serine aminopeptidase S33" evidence="2">
    <location>
        <begin position="32"/>
        <end position="140"/>
    </location>
</feature>
<dbReference type="GO" id="GO:0016787">
    <property type="term" value="F:hydrolase activity"/>
    <property type="evidence" value="ECO:0007669"/>
    <property type="project" value="UniProtKB-KW"/>
</dbReference>
<dbReference type="InterPro" id="IPR052382">
    <property type="entry name" value="ABHD10_acyl-thioesterase"/>
</dbReference>
<name>A0AAC9KB46_9PROT</name>
<dbReference type="InterPro" id="IPR029058">
    <property type="entry name" value="AB_hydrolase_fold"/>
</dbReference>
<dbReference type="AlphaFoldDB" id="A0AAC9KB46"/>
<gene>
    <name evidence="3" type="ORF">GbCGDNIH9_0648</name>
</gene>
<protein>
    <submittedName>
        <fullName evidence="3">Alpha/beta hydrolase family protein</fullName>
    </submittedName>
</protein>
<evidence type="ECO:0000313" key="3">
    <source>
        <dbReference type="EMBL" id="APH53893.1"/>
    </source>
</evidence>
<dbReference type="EMBL" id="CP018191">
    <property type="protein sequence ID" value="APH53893.1"/>
    <property type="molecule type" value="Genomic_DNA"/>
</dbReference>
<reference evidence="4" key="1">
    <citation type="submission" date="2016-11" db="EMBL/GenBank/DDBJ databases">
        <title>Comparative genomic and phenotypic analysis of Granulibacter bethesdensis clinical isolates from patients with chronic granulomatous disease.</title>
        <authorList>
            <person name="Zarember K.A."/>
            <person name="Porcella S.F."/>
            <person name="Chu J."/>
            <person name="Ding L."/>
            <person name="Dahlstrom E."/>
            <person name="Barbian K."/>
            <person name="Martens C."/>
            <person name="Sykora L."/>
            <person name="Kramer S."/>
            <person name="Pettinato A.M."/>
            <person name="Hong H."/>
            <person name="Wald G."/>
            <person name="Berg L.J."/>
            <person name="Rogge L.S."/>
            <person name="Greenberg D.E."/>
            <person name="Falcone E.L."/>
            <person name="Neves J.F."/>
            <person name="Simoes M.J."/>
            <person name="Casal M."/>
            <person name="Rodriguez-Lopez F.C."/>
            <person name="Zelazny A."/>
            <person name="Gallin J.I."/>
            <person name="Holland S.M."/>
        </authorList>
    </citation>
    <scope>NUCLEOTIDE SEQUENCE [LARGE SCALE GENOMIC DNA]</scope>
    <source>
        <strain evidence="4">NIH9.1</strain>
    </source>
</reference>
<keyword evidence="1 3" id="KW-0378">Hydrolase</keyword>
<dbReference type="InterPro" id="IPR022742">
    <property type="entry name" value="Hydrolase_4"/>
</dbReference>
<organism evidence="3 4">
    <name type="scientific">Granulibacter bethesdensis</name>
    <dbReference type="NCBI Taxonomy" id="364410"/>
    <lineage>
        <taxon>Bacteria</taxon>
        <taxon>Pseudomonadati</taxon>
        <taxon>Pseudomonadota</taxon>
        <taxon>Alphaproteobacteria</taxon>
        <taxon>Acetobacterales</taxon>
        <taxon>Acetobacteraceae</taxon>
        <taxon>Granulibacter</taxon>
    </lineage>
</organism>
<dbReference type="PANTHER" id="PTHR16138">
    <property type="entry name" value="MYCOPHENOLIC ACID ACYL-GLUCURONIDE ESTERASE, MITOCHONDRIAL"/>
    <property type="match status" value="1"/>
</dbReference>
<proteinExistence type="predicted"/>
<dbReference type="Proteomes" id="UP000182373">
    <property type="component" value="Chromosome"/>
</dbReference>
<dbReference type="Pfam" id="PF12146">
    <property type="entry name" value="Hydrolase_4"/>
    <property type="match status" value="1"/>
</dbReference>
<evidence type="ECO:0000259" key="2">
    <source>
        <dbReference type="Pfam" id="PF12146"/>
    </source>
</evidence>
<dbReference type="SUPFAM" id="SSF53474">
    <property type="entry name" value="alpha/beta-Hydrolases"/>
    <property type="match status" value="1"/>
</dbReference>